<evidence type="ECO:0000256" key="1">
    <source>
        <dbReference type="SAM" id="Coils"/>
    </source>
</evidence>
<dbReference type="EMBL" id="JAPFFF010000023">
    <property type="protein sequence ID" value="KAK8852365.1"/>
    <property type="molecule type" value="Genomic_DNA"/>
</dbReference>
<evidence type="ECO:0000313" key="2">
    <source>
        <dbReference type="EMBL" id="KAK8852365.1"/>
    </source>
</evidence>
<protein>
    <submittedName>
        <fullName evidence="2">Uncharacterized protein</fullName>
    </submittedName>
</protein>
<keyword evidence="3" id="KW-1185">Reference proteome</keyword>
<dbReference type="Proteomes" id="UP001470230">
    <property type="component" value="Unassembled WGS sequence"/>
</dbReference>
<comment type="caution">
    <text evidence="2">The sequence shown here is derived from an EMBL/GenBank/DDBJ whole genome shotgun (WGS) entry which is preliminary data.</text>
</comment>
<sequence>MKDSFNNVHMFFQSSVIFQNQPITIQKTLTMINTIISRIEKIEQENKNKEEQLNFYKNKIDQKIHDVEIKNNEIENMNNEMKLEINKTGTTMKQVQQPLTTELEKFEDFGML</sequence>
<reference evidence="2 3" key="1">
    <citation type="submission" date="2024-04" db="EMBL/GenBank/DDBJ databases">
        <title>Tritrichomonas musculus Genome.</title>
        <authorList>
            <person name="Alves-Ferreira E."/>
            <person name="Grigg M."/>
            <person name="Lorenzi H."/>
            <person name="Galac M."/>
        </authorList>
    </citation>
    <scope>NUCLEOTIDE SEQUENCE [LARGE SCALE GENOMIC DNA]</scope>
    <source>
        <strain evidence="2 3">EAF2021</strain>
    </source>
</reference>
<feature type="coiled-coil region" evidence="1">
    <location>
        <begin position="32"/>
        <end position="87"/>
    </location>
</feature>
<organism evidence="2 3">
    <name type="scientific">Tritrichomonas musculus</name>
    <dbReference type="NCBI Taxonomy" id="1915356"/>
    <lineage>
        <taxon>Eukaryota</taxon>
        <taxon>Metamonada</taxon>
        <taxon>Parabasalia</taxon>
        <taxon>Tritrichomonadida</taxon>
        <taxon>Tritrichomonadidae</taxon>
        <taxon>Tritrichomonas</taxon>
    </lineage>
</organism>
<proteinExistence type="predicted"/>
<evidence type="ECO:0000313" key="3">
    <source>
        <dbReference type="Proteomes" id="UP001470230"/>
    </source>
</evidence>
<gene>
    <name evidence="2" type="ORF">M9Y10_017339</name>
</gene>
<keyword evidence="1" id="KW-0175">Coiled coil</keyword>
<name>A0ABR2HTF3_9EUKA</name>
<accession>A0ABR2HTF3</accession>